<dbReference type="InterPro" id="IPR041677">
    <property type="entry name" value="DNA2/NAM7_AAA_11"/>
</dbReference>
<feature type="domain" description="DUF6469" evidence="7">
    <location>
        <begin position="106"/>
        <end position="199"/>
    </location>
</feature>
<dbReference type="AlphaFoldDB" id="A0A9R0J581"/>
<dbReference type="InterPro" id="IPR027417">
    <property type="entry name" value="P-loop_NTPase"/>
</dbReference>
<evidence type="ECO:0000259" key="6">
    <source>
        <dbReference type="Pfam" id="PF13087"/>
    </source>
</evidence>
<reference evidence="8" key="1">
    <citation type="journal article" date="2021" name="Nat. Commun.">
        <title>Genomic analyses provide insights into spinach domestication and the genetic basis of agronomic traits.</title>
        <authorList>
            <person name="Cai X."/>
            <person name="Sun X."/>
            <person name="Xu C."/>
            <person name="Sun H."/>
            <person name="Wang X."/>
            <person name="Ge C."/>
            <person name="Zhang Z."/>
            <person name="Wang Q."/>
            <person name="Fei Z."/>
            <person name="Jiao C."/>
            <person name="Wang Q."/>
        </authorList>
    </citation>
    <scope>NUCLEOTIDE SEQUENCE [LARGE SCALE GENOMIC DNA]</scope>
    <source>
        <strain evidence="8">cv. Varoflay</strain>
    </source>
</reference>
<dbReference type="Gene3D" id="3.40.50.300">
    <property type="entry name" value="P-loop containing nucleotide triphosphate hydrolases"/>
    <property type="match status" value="2"/>
</dbReference>
<dbReference type="GO" id="GO:0004386">
    <property type="term" value="F:helicase activity"/>
    <property type="evidence" value="ECO:0007669"/>
    <property type="project" value="UniProtKB-KW"/>
</dbReference>
<name>A0A9R0J581_SPIOL</name>
<dbReference type="InterPro" id="IPR041679">
    <property type="entry name" value="DNA2/NAM7-like_C"/>
</dbReference>
<evidence type="ECO:0000259" key="7">
    <source>
        <dbReference type="Pfam" id="PF20073"/>
    </source>
</evidence>
<dbReference type="InterPro" id="IPR047187">
    <property type="entry name" value="SF1_C_Upf1"/>
</dbReference>
<dbReference type="Pfam" id="PF13087">
    <property type="entry name" value="AAA_12"/>
    <property type="match status" value="1"/>
</dbReference>
<dbReference type="RefSeq" id="XP_021861612.1">
    <property type="nucleotide sequence ID" value="XM_022005920.2"/>
</dbReference>
<dbReference type="KEGG" id="soe:110800611"/>
<dbReference type="GO" id="GO:0005524">
    <property type="term" value="F:ATP binding"/>
    <property type="evidence" value="ECO:0007669"/>
    <property type="project" value="UniProtKB-KW"/>
</dbReference>
<accession>A0A9R0J581</accession>
<dbReference type="PANTHER" id="PTHR10887:SF522">
    <property type="entry name" value="P-LOOP CONTAINING NUCLEOSIDE TRIPHOSPHATE HYDROLASES SUPERFAMILY PROTEIN"/>
    <property type="match status" value="1"/>
</dbReference>
<evidence type="ECO:0000313" key="8">
    <source>
        <dbReference type="Proteomes" id="UP000813463"/>
    </source>
</evidence>
<keyword evidence="4" id="KW-0067">ATP-binding</keyword>
<evidence type="ECO:0000256" key="1">
    <source>
        <dbReference type="ARBA" id="ARBA00022741"/>
    </source>
</evidence>
<dbReference type="GO" id="GO:0003723">
    <property type="term" value="F:RNA binding"/>
    <property type="evidence" value="ECO:0000318"/>
    <property type="project" value="GO_Central"/>
</dbReference>
<dbReference type="CDD" id="cd18808">
    <property type="entry name" value="SF1_C_Upf1"/>
    <property type="match status" value="1"/>
</dbReference>
<feature type="domain" description="DNA2/NAM7 helicase helicase" evidence="5">
    <location>
        <begin position="583"/>
        <end position="656"/>
    </location>
</feature>
<dbReference type="SUPFAM" id="SSF52540">
    <property type="entry name" value="P-loop containing nucleoside triphosphate hydrolases"/>
    <property type="match status" value="1"/>
</dbReference>
<reference evidence="9" key="2">
    <citation type="submission" date="2025-08" db="UniProtKB">
        <authorList>
            <consortium name="RefSeq"/>
        </authorList>
    </citation>
    <scope>IDENTIFICATION</scope>
    <source>
        <tissue evidence="9">Leaf</tissue>
    </source>
</reference>
<dbReference type="GeneID" id="110800611"/>
<feature type="domain" description="DNA2/NAM7 helicase-like C-terminal" evidence="6">
    <location>
        <begin position="664"/>
        <end position="860"/>
    </location>
</feature>
<dbReference type="OrthoDB" id="6513042at2759"/>
<keyword evidence="2" id="KW-0378">Hydrolase</keyword>
<keyword evidence="1" id="KW-0547">Nucleotide-binding</keyword>
<evidence type="ECO:0000256" key="2">
    <source>
        <dbReference type="ARBA" id="ARBA00022801"/>
    </source>
</evidence>
<dbReference type="GO" id="GO:0005694">
    <property type="term" value="C:chromosome"/>
    <property type="evidence" value="ECO:0007669"/>
    <property type="project" value="UniProtKB-ARBA"/>
</dbReference>
<dbReference type="Pfam" id="PF20073">
    <property type="entry name" value="DUF6469"/>
    <property type="match status" value="1"/>
</dbReference>
<keyword evidence="8" id="KW-1185">Reference proteome</keyword>
<dbReference type="GO" id="GO:0016787">
    <property type="term" value="F:hydrolase activity"/>
    <property type="evidence" value="ECO:0007669"/>
    <property type="project" value="UniProtKB-KW"/>
</dbReference>
<feature type="domain" description="DNA2/NAM7 helicase helicase" evidence="5">
    <location>
        <begin position="248"/>
        <end position="486"/>
    </location>
</feature>
<protein>
    <submittedName>
        <fullName evidence="9">Uncharacterized protein isoform X1</fullName>
    </submittedName>
</protein>
<dbReference type="InterPro" id="IPR045529">
    <property type="entry name" value="DUF6469"/>
</dbReference>
<evidence type="ECO:0000259" key="5">
    <source>
        <dbReference type="Pfam" id="PF13086"/>
    </source>
</evidence>
<proteinExistence type="predicted"/>
<evidence type="ECO:0000256" key="4">
    <source>
        <dbReference type="ARBA" id="ARBA00022840"/>
    </source>
</evidence>
<organism evidence="8 9">
    <name type="scientific">Spinacia oleracea</name>
    <name type="common">Spinach</name>
    <dbReference type="NCBI Taxonomy" id="3562"/>
    <lineage>
        <taxon>Eukaryota</taxon>
        <taxon>Viridiplantae</taxon>
        <taxon>Streptophyta</taxon>
        <taxon>Embryophyta</taxon>
        <taxon>Tracheophyta</taxon>
        <taxon>Spermatophyta</taxon>
        <taxon>Magnoliopsida</taxon>
        <taxon>eudicotyledons</taxon>
        <taxon>Gunneridae</taxon>
        <taxon>Pentapetalae</taxon>
        <taxon>Caryophyllales</taxon>
        <taxon>Chenopodiaceae</taxon>
        <taxon>Chenopodioideae</taxon>
        <taxon>Anserineae</taxon>
        <taxon>Spinacia</taxon>
    </lineage>
</organism>
<dbReference type="Pfam" id="PF13086">
    <property type="entry name" value="AAA_11"/>
    <property type="match status" value="2"/>
</dbReference>
<dbReference type="FunFam" id="3.40.50.300:FF:000326">
    <property type="entry name" value="P-loop containing nucleoside triphosphate hydrolase"/>
    <property type="match status" value="1"/>
</dbReference>
<evidence type="ECO:0000256" key="3">
    <source>
        <dbReference type="ARBA" id="ARBA00022806"/>
    </source>
</evidence>
<dbReference type="Proteomes" id="UP000813463">
    <property type="component" value="Chromosome 1"/>
</dbReference>
<dbReference type="InterPro" id="IPR045055">
    <property type="entry name" value="DNA2/NAM7-like"/>
</dbReference>
<gene>
    <name evidence="9" type="primary">LOC110800611</name>
</gene>
<evidence type="ECO:0000313" key="9">
    <source>
        <dbReference type="RefSeq" id="XP_021861612.1"/>
    </source>
</evidence>
<dbReference type="PANTHER" id="PTHR10887">
    <property type="entry name" value="DNA2/NAM7 HELICASE FAMILY"/>
    <property type="match status" value="1"/>
</dbReference>
<keyword evidence="3" id="KW-0347">Helicase</keyword>
<sequence>MANTEIAGKSLVDLVFSWSIADILNKDLYKNKVKQIPKSFSSVTDYLDSFIFPLIEEMREDLCSSLTLLSRAPTCEISCIEITEGYKPPDNLICTIDLKATDCFEDNFEPYEPESGDLLALTNVRPKCLADIDSPKLPFLMALVQRVTEKNEEGYKLSVRLSKPIAPEVCILEKGCWVTFAVLLTNLTTNNRIWKALNLELGEGSFNIISNVLQKDPTVCRNCAICFSRERNWIEATTSGALIRSLDLNKSQEEAVLDCTALKECYHKCTVKLIWGPPGTGKTMTVASFLFAMLKMKCRVVTCAPTNVAVIGITKRLLKAASKFFEYGTYGLGDMVLFGNAKRMKLDDHAELFDVFLDFRVHMLNKCLQPSSGWVHCLESLICLIENPEQEYHLYLQDKSNKDGDNDYGEDEEDQLLDEVKGELDVRSDQDREAPKIAESYKRRTWRKIIEEHIRPGNKKHRIKAARQQQSAPEFKSYEKNSNHLRKILSLEEFYQKEFHVLKNRLKFYAPILYTHLPTSFISLRVVKSMINTLNTVDNLSSFFSSTNVPGGEADIIKEGCLQELKALRARFDVPDIHGTYSIRSFCLQNGNLFFCTASSSARLHIDGPRRINIVVIDEAAQLKECESTIPLQLPGLRHAILIGDERQLSSMVKSKNSEKAGFGRSLFERLVFLEHGRHLLNVQYRMHPLISLFPNKEFYGKQILDAPIVLDKRYQKHILPGKLFSTYSFIDVSCGQEMSDDGHSIKNMIEVAVICEILCRLSRDVSASKQRITIGIVSPYKAQVNAIEQKIRDTKIIGENVGFTVNVRSVDGFQGGEEDVILISTVRCNGNGSVGFLSDCRRTNVALTRARYCLWVIGSGETLLYSESVWQKLVIDAKTRGCFFDAEEDDGLACAIAFALLELGQPDGLLHVNSLLFRRSRWKVFFSNTFQQSMARIEKVAVRKEVLLLLSNISTGFRKPHQERYVSFKDLIPRLLEYIKVDEMLHVIWNVDIIEENASYVQILKVWDVLPWFEVPKLVNHLNTFFSTYSTERLNCCKFRCAEGNLVVPMTWPIDSFSSGNNLTMSDYIEVLARKFSLLTLKD</sequence>